<sequence>MRKIFACALLCSLLTACSDTVHPPLIWFSVAYLAPALTTLIAGGIFFSRKMLTVNVLIITLMNMLGFYFYPAEPEPSFRLISMGVFSMYFAIIGPGLSYDISNGQPRFGFVGRTFVGCVTPFLCVGLLWWVLLAG</sequence>
<keyword evidence="1" id="KW-0812">Transmembrane</keyword>
<feature type="chain" id="PRO_5045188600" evidence="2">
    <location>
        <begin position="19"/>
        <end position="135"/>
    </location>
</feature>
<evidence type="ECO:0000256" key="2">
    <source>
        <dbReference type="SAM" id="SignalP"/>
    </source>
</evidence>
<organism evidence="3 4">
    <name type="scientific">Pantoea dispersa</name>
    <dbReference type="NCBI Taxonomy" id="59814"/>
    <lineage>
        <taxon>Bacteria</taxon>
        <taxon>Pseudomonadati</taxon>
        <taxon>Pseudomonadota</taxon>
        <taxon>Gammaproteobacteria</taxon>
        <taxon>Enterobacterales</taxon>
        <taxon>Erwiniaceae</taxon>
        <taxon>Pantoea</taxon>
    </lineage>
</organism>
<feature type="transmembrane region" description="Helical" evidence="1">
    <location>
        <begin position="54"/>
        <end position="71"/>
    </location>
</feature>
<keyword evidence="2" id="KW-0732">Signal</keyword>
<dbReference type="Proteomes" id="UP000319715">
    <property type="component" value="Unassembled WGS sequence"/>
</dbReference>
<protein>
    <submittedName>
        <fullName evidence="3">Uncharacterized protein</fullName>
    </submittedName>
</protein>
<feature type="transmembrane region" description="Helical" evidence="1">
    <location>
        <begin position="77"/>
        <end position="98"/>
    </location>
</feature>
<comment type="caution">
    <text evidence="3">The sequence shown here is derived from an EMBL/GenBank/DDBJ whole genome shotgun (WGS) entry which is preliminary data.</text>
</comment>
<dbReference type="RefSeq" id="WP_141496861.1">
    <property type="nucleotide sequence ID" value="NZ_VICF01000010.1"/>
</dbReference>
<feature type="transmembrane region" description="Helical" evidence="1">
    <location>
        <begin position="28"/>
        <end position="47"/>
    </location>
</feature>
<accession>A0ABY2ZTY9</accession>
<evidence type="ECO:0000256" key="1">
    <source>
        <dbReference type="SAM" id="Phobius"/>
    </source>
</evidence>
<keyword evidence="4" id="KW-1185">Reference proteome</keyword>
<feature type="transmembrane region" description="Helical" evidence="1">
    <location>
        <begin position="110"/>
        <end position="132"/>
    </location>
</feature>
<reference evidence="3 4" key="1">
    <citation type="submission" date="2019-06" db="EMBL/GenBank/DDBJ databases">
        <title>Pantoea dispersa Assembly.</title>
        <authorList>
            <person name="Wang J."/>
        </authorList>
    </citation>
    <scope>NUCLEOTIDE SEQUENCE [LARGE SCALE GENOMIC DNA]</scope>
    <source>
        <strain evidence="4">bio</strain>
    </source>
</reference>
<gene>
    <name evidence="3" type="ORF">FK492_19710</name>
</gene>
<name>A0ABY2ZTY9_9GAMM</name>
<evidence type="ECO:0000313" key="4">
    <source>
        <dbReference type="Proteomes" id="UP000319715"/>
    </source>
</evidence>
<keyword evidence="1" id="KW-0472">Membrane</keyword>
<keyword evidence="1" id="KW-1133">Transmembrane helix</keyword>
<proteinExistence type="predicted"/>
<dbReference type="PROSITE" id="PS51257">
    <property type="entry name" value="PROKAR_LIPOPROTEIN"/>
    <property type="match status" value="1"/>
</dbReference>
<dbReference type="EMBL" id="VICF01000010">
    <property type="protein sequence ID" value="TQC69957.1"/>
    <property type="molecule type" value="Genomic_DNA"/>
</dbReference>
<feature type="signal peptide" evidence="2">
    <location>
        <begin position="1"/>
        <end position="18"/>
    </location>
</feature>
<evidence type="ECO:0000313" key="3">
    <source>
        <dbReference type="EMBL" id="TQC69957.1"/>
    </source>
</evidence>